<comment type="caution">
    <text evidence="7">The sequence shown here is derived from an EMBL/GenBank/DDBJ whole genome shotgun (WGS) entry which is preliminary data.</text>
</comment>
<dbReference type="InterPro" id="IPR036188">
    <property type="entry name" value="FAD/NAD-bd_sf"/>
</dbReference>
<gene>
    <name evidence="7" type="ORF">B0A52_04678</name>
</gene>
<dbReference type="PANTHER" id="PTHR23023">
    <property type="entry name" value="DIMETHYLANILINE MONOOXYGENASE"/>
    <property type="match status" value="1"/>
</dbReference>
<dbReference type="SUPFAM" id="SSF51905">
    <property type="entry name" value="FAD/NAD(P)-binding domain"/>
    <property type="match status" value="2"/>
</dbReference>
<evidence type="ECO:0000313" key="7">
    <source>
        <dbReference type="EMBL" id="RVX72080.1"/>
    </source>
</evidence>
<keyword evidence="5" id="KW-0521">NADP</keyword>
<sequence length="501" mass="57038">MVQKCSRVAVIGAGPAGAIVTDALVKEQNFDTVRVFERKHVAGGTWVYSPSTTPKIPSLKALLEHNADLPTTIPSNFPSETEQSESLNSHDIRFSHTGIHENLHSNLPPKTMCFTQEPIPDIISDRSLAQYGSNSPFRHREVIREWVEQIFVRNDNIGLVEFHTTVESAQKKGDEWVLTLRKEIPGDKNYWWQEVFDALVVATGHFSLPYVPQIPGLVEFDQRFPGKIRHSKHFRSADEFKGKRIIVVGGSVSAFDALHEIRQVAQHPVISSLREPIPAFGWDAFTHPHIVIKPPISRFHNDGTIEFWDGTCVKSIDIVLFATGYDFSFPFLPELHGRTVDRRIKNLYQHVFDIKDPTLAFIGMVSGGLTFRVFEWQAVAVARLFAGRTKLPSQDVMHRWEDDRVTKRGNGVTFYDLSSEFEEYFEGLRSFAGPPVAGSQGRILPKYDPKWKDAFVSIIVKARLGWWEEERRRAIKQMQKTKKIVRQDVQASSDPTVRVRL</sequence>
<dbReference type="OrthoDB" id="66881at2759"/>
<evidence type="ECO:0000256" key="1">
    <source>
        <dbReference type="ARBA" id="ARBA00001974"/>
    </source>
</evidence>
<proteinExistence type="inferred from homology"/>
<evidence type="ECO:0000313" key="8">
    <source>
        <dbReference type="Proteomes" id="UP000288859"/>
    </source>
</evidence>
<evidence type="ECO:0000256" key="6">
    <source>
        <dbReference type="ARBA" id="ARBA00023002"/>
    </source>
</evidence>
<evidence type="ECO:0008006" key="9">
    <source>
        <dbReference type="Google" id="ProtNLM"/>
    </source>
</evidence>
<dbReference type="Proteomes" id="UP000288859">
    <property type="component" value="Unassembled WGS sequence"/>
</dbReference>
<dbReference type="EMBL" id="NAJM01000014">
    <property type="protein sequence ID" value="RVX72080.1"/>
    <property type="molecule type" value="Genomic_DNA"/>
</dbReference>
<dbReference type="AlphaFoldDB" id="A0A438N8H9"/>
<name>A0A438N8H9_EXOME</name>
<keyword evidence="3" id="KW-0285">Flavoprotein</keyword>
<dbReference type="VEuPathDB" id="FungiDB:PV10_04085"/>
<accession>A0A438N8H9</accession>
<comment type="cofactor">
    <cofactor evidence="1">
        <name>FAD</name>
        <dbReference type="ChEBI" id="CHEBI:57692"/>
    </cofactor>
</comment>
<organism evidence="7 8">
    <name type="scientific">Exophiala mesophila</name>
    <name type="common">Black yeast-like fungus</name>
    <dbReference type="NCBI Taxonomy" id="212818"/>
    <lineage>
        <taxon>Eukaryota</taxon>
        <taxon>Fungi</taxon>
        <taxon>Dikarya</taxon>
        <taxon>Ascomycota</taxon>
        <taxon>Pezizomycotina</taxon>
        <taxon>Eurotiomycetes</taxon>
        <taxon>Chaetothyriomycetidae</taxon>
        <taxon>Chaetothyriales</taxon>
        <taxon>Herpotrichiellaceae</taxon>
        <taxon>Exophiala</taxon>
    </lineage>
</organism>
<dbReference type="FunFam" id="3.50.50.60:FF:000023">
    <property type="entry name" value="Dimethylaniline monooxygenase [N-oxide-forming]"/>
    <property type="match status" value="1"/>
</dbReference>
<dbReference type="PRINTS" id="PR00370">
    <property type="entry name" value="FMOXYGENASE"/>
</dbReference>
<dbReference type="GO" id="GO:0050660">
    <property type="term" value="F:flavin adenine dinucleotide binding"/>
    <property type="evidence" value="ECO:0007669"/>
    <property type="project" value="InterPro"/>
</dbReference>
<dbReference type="GO" id="GO:0050661">
    <property type="term" value="F:NADP binding"/>
    <property type="evidence" value="ECO:0007669"/>
    <property type="project" value="InterPro"/>
</dbReference>
<dbReference type="GO" id="GO:0004499">
    <property type="term" value="F:N,N-dimethylaniline monooxygenase activity"/>
    <property type="evidence" value="ECO:0007669"/>
    <property type="project" value="InterPro"/>
</dbReference>
<dbReference type="Pfam" id="PF00743">
    <property type="entry name" value="FMO-like"/>
    <property type="match status" value="2"/>
</dbReference>
<keyword evidence="4" id="KW-0274">FAD</keyword>
<evidence type="ECO:0000256" key="4">
    <source>
        <dbReference type="ARBA" id="ARBA00022827"/>
    </source>
</evidence>
<dbReference type="InterPro" id="IPR050346">
    <property type="entry name" value="FMO-like"/>
</dbReference>
<comment type="similarity">
    <text evidence="2">Belongs to the FMO family.</text>
</comment>
<dbReference type="Gene3D" id="3.50.50.60">
    <property type="entry name" value="FAD/NAD(P)-binding domain"/>
    <property type="match status" value="2"/>
</dbReference>
<evidence type="ECO:0000256" key="3">
    <source>
        <dbReference type="ARBA" id="ARBA00022630"/>
    </source>
</evidence>
<dbReference type="InterPro" id="IPR020946">
    <property type="entry name" value="Flavin_mOase-like"/>
</dbReference>
<reference evidence="7 8" key="1">
    <citation type="submission" date="2017-03" db="EMBL/GenBank/DDBJ databases">
        <title>Genomes of endolithic fungi from Antarctica.</title>
        <authorList>
            <person name="Coleine C."/>
            <person name="Masonjones S."/>
            <person name="Stajich J.E."/>
        </authorList>
    </citation>
    <scope>NUCLEOTIDE SEQUENCE [LARGE SCALE GENOMIC DNA]</scope>
    <source>
        <strain evidence="7 8">CCFEE 6314</strain>
    </source>
</reference>
<protein>
    <recommendedName>
        <fullName evidence="9">Thiol-specific monooxygenase</fullName>
    </recommendedName>
</protein>
<dbReference type="InterPro" id="IPR000960">
    <property type="entry name" value="Flavin_mOase"/>
</dbReference>
<keyword evidence="6" id="KW-0560">Oxidoreductase</keyword>
<evidence type="ECO:0000256" key="2">
    <source>
        <dbReference type="ARBA" id="ARBA00009183"/>
    </source>
</evidence>
<evidence type="ECO:0000256" key="5">
    <source>
        <dbReference type="ARBA" id="ARBA00022857"/>
    </source>
</evidence>